<comment type="pathway">
    <text evidence="1">Phospholipid metabolism; CDP-diacylglycerol biosynthesis; CDP-diacylglycerol from sn-glycerol 3-phosphate: step 1/3.</text>
</comment>
<feature type="domain" description="Phospholipid/glycerol acyltransferase" evidence="5">
    <location>
        <begin position="23"/>
        <end position="156"/>
    </location>
</feature>
<comment type="catalytic activity">
    <reaction evidence="4">
        <text>sn-glycerol 3-phosphate + an acyl-CoA = a 1-acyl-sn-glycero-3-phosphate + CoA</text>
        <dbReference type="Rhea" id="RHEA:15325"/>
        <dbReference type="ChEBI" id="CHEBI:57287"/>
        <dbReference type="ChEBI" id="CHEBI:57597"/>
        <dbReference type="ChEBI" id="CHEBI:57970"/>
        <dbReference type="ChEBI" id="CHEBI:58342"/>
        <dbReference type="EC" id="2.3.1.15"/>
    </reaction>
</comment>
<dbReference type="InterPro" id="IPR022284">
    <property type="entry name" value="GPAT/DHAPAT"/>
</dbReference>
<comment type="caution">
    <text evidence="6">The sequence shown here is derived from an EMBL/GenBank/DDBJ whole genome shotgun (WGS) entry which is preliminary data.</text>
</comment>
<dbReference type="InterPro" id="IPR002123">
    <property type="entry name" value="Plipid/glycerol_acylTrfase"/>
</dbReference>
<sequence length="389" mass="44671">MLSVMRINGEIDQLRLLSRDHTIVMVPTHSSNLDSILVGYMIDSITGLPAFSYGAGLNLYDSEFFGFFMNRLGAYRVDRRKKNLIYLQTLSSYSKLSVMRGVHTIFFPGGTRSRSGEIENKLKLGLLNSLLLAQRQLIENNESRKIVLVPVVLTYESVLEARSLILQHLKSTGQEKYTARDRASSIGQYFSFIRRFLTKGSHVYMSFGKPMDVFGNYLTDKAESIGHSGKIIDLKDYFIRQGDFVIDSQRESIYTKELGEKIVEQFNKSNYILPAHLVAYCAFQLLIRMNPGQDIYSLVQLPEEEFAFPKRAFKQLCKEVIALLIKLNQEEKLILPELLTQDLDVVIEDGIRNLGIYHIKRPLVIDQFKRLISEDFLSLLFYHNKLKPS</sequence>
<evidence type="ECO:0000313" key="6">
    <source>
        <dbReference type="EMBL" id="MBK9719967.1"/>
    </source>
</evidence>
<proteinExistence type="predicted"/>
<dbReference type="SUPFAM" id="SSF69593">
    <property type="entry name" value="Glycerol-3-phosphate (1)-acyltransferase"/>
    <property type="match status" value="1"/>
</dbReference>
<organism evidence="6 7">
    <name type="scientific">Candidatus Defluviibacterium haderslevense</name>
    <dbReference type="NCBI Taxonomy" id="2981993"/>
    <lineage>
        <taxon>Bacteria</taxon>
        <taxon>Pseudomonadati</taxon>
        <taxon>Bacteroidota</taxon>
        <taxon>Saprospiria</taxon>
        <taxon>Saprospirales</taxon>
        <taxon>Saprospiraceae</taxon>
        <taxon>Candidatus Defluviibacterium</taxon>
    </lineage>
</organism>
<dbReference type="GO" id="GO:0006072">
    <property type="term" value="P:glycerol-3-phosphate metabolic process"/>
    <property type="evidence" value="ECO:0007669"/>
    <property type="project" value="TreeGrafter"/>
</dbReference>
<evidence type="ECO:0000256" key="3">
    <source>
        <dbReference type="ARBA" id="ARBA00013432"/>
    </source>
</evidence>
<dbReference type="GO" id="GO:0006631">
    <property type="term" value="P:fatty acid metabolic process"/>
    <property type="evidence" value="ECO:0007669"/>
    <property type="project" value="TreeGrafter"/>
</dbReference>
<reference evidence="6 7" key="1">
    <citation type="submission" date="2020-10" db="EMBL/GenBank/DDBJ databases">
        <title>Connecting structure to function with the recovery of over 1000 high-quality activated sludge metagenome-assembled genomes encoding full-length rRNA genes using long-read sequencing.</title>
        <authorList>
            <person name="Singleton C.M."/>
            <person name="Petriglieri F."/>
            <person name="Kristensen J.M."/>
            <person name="Kirkegaard R.H."/>
            <person name="Michaelsen T.Y."/>
            <person name="Andersen M.H."/>
            <person name="Karst S.M."/>
            <person name="Dueholm M.S."/>
            <person name="Nielsen P.H."/>
            <person name="Albertsen M."/>
        </authorList>
    </citation>
    <scope>NUCLEOTIDE SEQUENCE [LARGE SCALE GENOMIC DNA]</scope>
    <source>
        <strain evidence="6">Ribe_18-Q3-R11-54_BAT3C.373</strain>
    </source>
</reference>
<keyword evidence="6" id="KW-0012">Acyltransferase</keyword>
<accession>A0A9D7XJQ8</accession>
<dbReference type="EC" id="2.3.1.15" evidence="2"/>
<dbReference type="EMBL" id="JADKFW010000021">
    <property type="protein sequence ID" value="MBK9719967.1"/>
    <property type="molecule type" value="Genomic_DNA"/>
</dbReference>
<evidence type="ECO:0000256" key="2">
    <source>
        <dbReference type="ARBA" id="ARBA00013113"/>
    </source>
</evidence>
<dbReference type="AlphaFoldDB" id="A0A9D7XJQ8"/>
<dbReference type="Proteomes" id="UP000808349">
    <property type="component" value="Unassembled WGS sequence"/>
</dbReference>
<dbReference type="PANTHER" id="PTHR12563">
    <property type="entry name" value="GLYCEROL-3-PHOSPHATE ACYLTRANSFERASE"/>
    <property type="match status" value="1"/>
</dbReference>
<dbReference type="GO" id="GO:0008654">
    <property type="term" value="P:phospholipid biosynthetic process"/>
    <property type="evidence" value="ECO:0007669"/>
    <property type="project" value="TreeGrafter"/>
</dbReference>
<name>A0A9D7XJQ8_9BACT</name>
<dbReference type="PANTHER" id="PTHR12563:SF23">
    <property type="entry name" value="BCDNA.GH07066"/>
    <property type="match status" value="1"/>
</dbReference>
<dbReference type="SMART" id="SM00563">
    <property type="entry name" value="PlsC"/>
    <property type="match status" value="1"/>
</dbReference>
<evidence type="ECO:0000256" key="1">
    <source>
        <dbReference type="ARBA" id="ARBA00004765"/>
    </source>
</evidence>
<evidence type="ECO:0000313" key="7">
    <source>
        <dbReference type="Proteomes" id="UP000808349"/>
    </source>
</evidence>
<protein>
    <recommendedName>
        <fullName evidence="3">Glycerol-3-phosphate acyltransferase</fullName>
        <ecNumber evidence="2">2.3.1.15</ecNumber>
    </recommendedName>
</protein>
<evidence type="ECO:0000256" key="4">
    <source>
        <dbReference type="ARBA" id="ARBA00048427"/>
    </source>
</evidence>
<keyword evidence="6" id="KW-0808">Transferase</keyword>
<evidence type="ECO:0000259" key="5">
    <source>
        <dbReference type="SMART" id="SM00563"/>
    </source>
</evidence>
<dbReference type="GO" id="GO:0019432">
    <property type="term" value="P:triglyceride biosynthetic process"/>
    <property type="evidence" value="ECO:0007669"/>
    <property type="project" value="TreeGrafter"/>
</dbReference>
<dbReference type="Pfam" id="PF01553">
    <property type="entry name" value="Acyltransferase"/>
    <property type="match status" value="1"/>
</dbReference>
<gene>
    <name evidence="6" type="ORF">IPO85_21150</name>
</gene>
<dbReference type="GO" id="GO:0004366">
    <property type="term" value="F:glycerol-3-phosphate O-acyltransferase activity"/>
    <property type="evidence" value="ECO:0007669"/>
    <property type="project" value="UniProtKB-EC"/>
</dbReference>